<evidence type="ECO:0000313" key="1">
    <source>
        <dbReference type="EMBL" id="KND97260.1"/>
    </source>
</evidence>
<proteinExistence type="predicted"/>
<sequence length="63" mass="7456">MSTDFQKVREVNYWNFLTGLLSRGTSRFPQHILPRKKKEKCVDGIDYVKHYEGALFLQINLPQ</sequence>
<dbReference type="EMBL" id="LGST01000043">
    <property type="protein sequence ID" value="KND97260.1"/>
    <property type="molecule type" value="Genomic_DNA"/>
</dbReference>
<dbReference type="Proteomes" id="UP000037122">
    <property type="component" value="Unassembled WGS sequence"/>
</dbReference>
<comment type="caution">
    <text evidence="1">The sequence shown here is derived from an EMBL/GenBank/DDBJ whole genome shotgun (WGS) entry which is preliminary data.</text>
</comment>
<accession>A0A0L0NUA9</accession>
<dbReference type="AlphaFoldDB" id="A0A0L0NUA9"/>
<name>A0A0L0NUA9_CANAR</name>
<organism evidence="1 2">
    <name type="scientific">Candidozyma auris</name>
    <name type="common">Yeast</name>
    <name type="synonym">Candida auris</name>
    <dbReference type="NCBI Taxonomy" id="498019"/>
    <lineage>
        <taxon>Eukaryota</taxon>
        <taxon>Fungi</taxon>
        <taxon>Dikarya</taxon>
        <taxon>Ascomycota</taxon>
        <taxon>Saccharomycotina</taxon>
        <taxon>Pichiomycetes</taxon>
        <taxon>Metschnikowiaceae</taxon>
        <taxon>Candidozyma</taxon>
    </lineage>
</organism>
<evidence type="ECO:0000313" key="2">
    <source>
        <dbReference type="Proteomes" id="UP000037122"/>
    </source>
</evidence>
<protein>
    <submittedName>
        <fullName evidence="1">Uncharacterized protein</fullName>
    </submittedName>
</protein>
<dbReference type="VEuPathDB" id="FungiDB:QG37_06479"/>
<reference evidence="2" key="1">
    <citation type="journal article" date="2015" name="BMC Genomics">
        <title>Draft genome of a commonly misdiagnosed multidrug resistant pathogen Candida auris.</title>
        <authorList>
            <person name="Chatterjee S."/>
            <person name="Alampalli S.V."/>
            <person name="Nageshan R.K."/>
            <person name="Chettiar S.T."/>
            <person name="Joshi S."/>
            <person name="Tatu U.S."/>
        </authorList>
    </citation>
    <scope>NUCLEOTIDE SEQUENCE [LARGE SCALE GENOMIC DNA]</scope>
    <source>
        <strain evidence="2">6684</strain>
    </source>
</reference>
<gene>
    <name evidence="1" type="ORF">QG37_06479</name>
</gene>